<evidence type="ECO:0000313" key="4">
    <source>
        <dbReference type="Proteomes" id="UP000247498"/>
    </source>
</evidence>
<organism evidence="3 4">
    <name type="scientific">Raphidocelis subcapitata</name>
    <dbReference type="NCBI Taxonomy" id="307507"/>
    <lineage>
        <taxon>Eukaryota</taxon>
        <taxon>Viridiplantae</taxon>
        <taxon>Chlorophyta</taxon>
        <taxon>core chlorophytes</taxon>
        <taxon>Chlorophyceae</taxon>
        <taxon>CS clade</taxon>
        <taxon>Sphaeropleales</taxon>
        <taxon>Selenastraceae</taxon>
        <taxon>Raphidocelis</taxon>
    </lineage>
</organism>
<keyword evidence="4" id="KW-1185">Reference proteome</keyword>
<protein>
    <recommendedName>
        <fullName evidence="2">Arrestin-like N-terminal domain-containing protein</fullName>
    </recommendedName>
</protein>
<dbReference type="EMBL" id="BDRX01000085">
    <property type="protein sequence ID" value="GBF96733.1"/>
    <property type="molecule type" value="Genomic_DNA"/>
</dbReference>
<dbReference type="GO" id="GO:0005737">
    <property type="term" value="C:cytoplasm"/>
    <property type="evidence" value="ECO:0007669"/>
    <property type="project" value="TreeGrafter"/>
</dbReference>
<comment type="caution">
    <text evidence="3">The sequence shown here is derived from an EMBL/GenBank/DDBJ whole genome shotgun (WGS) entry which is preliminary data.</text>
</comment>
<sequence>MGAGQSAQAHVLLDRRAWAQGDAITGSVVFNTSKPVPYHSVVLKFVGKERTHWEVRHYSKNGSHTTRYDGKAKIIKAVMPLLTGPGTLGVGGHRMPFVVSLPAGLPPSFSFQDGPAKASVVYQVKVEVDQAGVFAKDFKASAALDLLPRPPRAPAPLRGAAEQPVRGCCGCCCDYGQVALLLESPADAVAAGATVPLTVRVDNASSEAVTAAASLVRTVRLKSLGVLGDSTWQREAAVAQKALKPEGAASGGAGRGGRRGGNELQVAAAGTATCRDALPIAPDAMASMVGGTQLIAVWYELRVDAAATGCCLSGARVACPLLVSEAPAALQHRSAAPPPAPPKAPAGWIPQDHGASGFTVARDGAARRVRVGEIHSSSAAAAGAAPFGSLAPGGAAAFAAAAVPSATAGWTIPAGGELPAGAGAAGAPPSYPSIAAPGTHQEPPPHQSYPGYPALGAAQPVAAAPEMHVPGPGAFGAAAPTAAAGGAVMQVPGPGAAPQGQPGW</sequence>
<dbReference type="SUPFAM" id="SSF81296">
    <property type="entry name" value="E set domains"/>
    <property type="match status" value="1"/>
</dbReference>
<dbReference type="AlphaFoldDB" id="A0A2V0PFR1"/>
<dbReference type="PANTHER" id="PTHR11188">
    <property type="entry name" value="ARRESTIN DOMAIN CONTAINING PROTEIN"/>
    <property type="match status" value="1"/>
</dbReference>
<dbReference type="InterPro" id="IPR050357">
    <property type="entry name" value="Arrestin_domain-protein"/>
</dbReference>
<proteinExistence type="predicted"/>
<dbReference type="Proteomes" id="UP000247498">
    <property type="component" value="Unassembled WGS sequence"/>
</dbReference>
<dbReference type="InterPro" id="IPR014756">
    <property type="entry name" value="Ig_E-set"/>
</dbReference>
<dbReference type="InterPro" id="IPR014752">
    <property type="entry name" value="Arrestin-like_C"/>
</dbReference>
<dbReference type="InterPro" id="IPR011021">
    <property type="entry name" value="Arrestin-like_N"/>
</dbReference>
<dbReference type="STRING" id="307507.A0A2V0PFR1"/>
<evidence type="ECO:0000256" key="1">
    <source>
        <dbReference type="SAM" id="MobiDB-lite"/>
    </source>
</evidence>
<dbReference type="GO" id="GO:0015031">
    <property type="term" value="P:protein transport"/>
    <property type="evidence" value="ECO:0007669"/>
    <property type="project" value="TreeGrafter"/>
</dbReference>
<dbReference type="PANTHER" id="PTHR11188:SF17">
    <property type="entry name" value="FI21816P1"/>
    <property type="match status" value="1"/>
</dbReference>
<dbReference type="Pfam" id="PF00339">
    <property type="entry name" value="Arrestin_N"/>
    <property type="match status" value="1"/>
</dbReference>
<reference evidence="3 4" key="1">
    <citation type="journal article" date="2018" name="Sci. Rep.">
        <title>Raphidocelis subcapitata (=Pseudokirchneriella subcapitata) provides an insight into genome evolution and environmental adaptations in the Sphaeropleales.</title>
        <authorList>
            <person name="Suzuki S."/>
            <person name="Yamaguchi H."/>
            <person name="Nakajima N."/>
            <person name="Kawachi M."/>
        </authorList>
    </citation>
    <scope>NUCLEOTIDE SEQUENCE [LARGE SCALE GENOMIC DNA]</scope>
    <source>
        <strain evidence="3 4">NIES-35</strain>
    </source>
</reference>
<name>A0A2V0PFR1_9CHLO</name>
<feature type="compositionally biased region" description="Low complexity" evidence="1">
    <location>
        <begin position="421"/>
        <end position="438"/>
    </location>
</feature>
<feature type="region of interest" description="Disordered" evidence="1">
    <location>
        <begin position="332"/>
        <end position="357"/>
    </location>
</feature>
<gene>
    <name evidence="3" type="ORF">Rsub_09475</name>
</gene>
<dbReference type="Gene3D" id="2.60.40.640">
    <property type="match status" value="2"/>
</dbReference>
<dbReference type="OrthoDB" id="7785529at2759"/>
<evidence type="ECO:0000313" key="3">
    <source>
        <dbReference type="EMBL" id="GBF96733.1"/>
    </source>
</evidence>
<feature type="region of interest" description="Disordered" evidence="1">
    <location>
        <begin position="421"/>
        <end position="449"/>
    </location>
</feature>
<accession>A0A2V0PFR1</accession>
<dbReference type="InParanoid" id="A0A2V0PFR1"/>
<feature type="domain" description="Arrestin-like N-terminal" evidence="2">
    <location>
        <begin position="15"/>
        <end position="139"/>
    </location>
</feature>
<evidence type="ECO:0000259" key="2">
    <source>
        <dbReference type="Pfam" id="PF00339"/>
    </source>
</evidence>